<evidence type="ECO:0000313" key="6">
    <source>
        <dbReference type="Proteomes" id="UP000626180"/>
    </source>
</evidence>
<dbReference type="Proteomes" id="UP000250443">
    <property type="component" value="Unassembled WGS sequence"/>
</dbReference>
<proteinExistence type="predicted"/>
<dbReference type="EMBL" id="JADMCD010000006">
    <property type="protein sequence ID" value="MBF8641544.1"/>
    <property type="molecule type" value="Genomic_DNA"/>
</dbReference>
<dbReference type="InterPro" id="IPR014973">
    <property type="entry name" value="DUF1835"/>
</dbReference>
<evidence type="ECO:0000313" key="3">
    <source>
        <dbReference type="EMBL" id="MBF8641544.1"/>
    </source>
</evidence>
<evidence type="ECO:0000313" key="5">
    <source>
        <dbReference type="Proteomes" id="UP000250443"/>
    </source>
</evidence>
<dbReference type="Pfam" id="PF08874">
    <property type="entry name" value="DUF1835"/>
    <property type="match status" value="1"/>
</dbReference>
<name>A0A2X2D591_PSELU</name>
<reference evidence="4 5" key="1">
    <citation type="submission" date="2018-06" db="EMBL/GenBank/DDBJ databases">
        <authorList>
            <consortium name="Pathogen Informatics"/>
            <person name="Doyle S."/>
        </authorList>
    </citation>
    <scope>NUCLEOTIDE SEQUENCE [LARGE SCALE GENOMIC DNA]</scope>
    <source>
        <strain evidence="4 5">NCTC11842</strain>
    </source>
</reference>
<dbReference type="InterPro" id="IPR022123">
    <property type="entry name" value="DUF3658"/>
</dbReference>
<accession>A0A2X2D591</accession>
<organism evidence="4 5">
    <name type="scientific">Pseudomonas luteola</name>
    <dbReference type="NCBI Taxonomy" id="47886"/>
    <lineage>
        <taxon>Bacteria</taxon>
        <taxon>Pseudomonadati</taxon>
        <taxon>Pseudomonadota</taxon>
        <taxon>Gammaproteobacteria</taxon>
        <taxon>Pseudomonadales</taxon>
        <taxon>Pseudomonadaceae</taxon>
        <taxon>Pseudomonas</taxon>
    </lineage>
</organism>
<evidence type="ECO:0000259" key="1">
    <source>
        <dbReference type="Pfam" id="PF08874"/>
    </source>
</evidence>
<evidence type="ECO:0000313" key="4">
    <source>
        <dbReference type="EMBL" id="SPZ12836.1"/>
    </source>
</evidence>
<feature type="domain" description="DUF1835" evidence="1">
    <location>
        <begin position="3"/>
        <end position="118"/>
    </location>
</feature>
<dbReference type="Pfam" id="PF12395">
    <property type="entry name" value="DUF3658"/>
    <property type="match status" value="1"/>
</dbReference>
<sequence length="257" mass="28770">MWHVVCGDVAAEGVRQVIDTEATSSLRIMRDDLAVGPLVDVHQPPCPVRSAFWEAVWPDDVPAPDFSRQLADDATWLEHAAQGNRPITVWHGDSASEQLLLYRIAAALHDSSVALYSVPCGTHRSDVQTRRAVGQCSPELLKQLYSPVLILPEQQQDLAKAWHEAVEAKAGIRRWLDGGFWYSDYETVDTILLQHCTPEWQPLARVIAEVMVRSEGFFATDTFLGWRARELSHKGHLILQGPEKGHYSQQMVCLPTA</sequence>
<dbReference type="EMBL" id="UAUF01000014">
    <property type="protein sequence ID" value="SPZ12836.1"/>
    <property type="molecule type" value="Genomic_DNA"/>
</dbReference>
<feature type="domain" description="DUF3658" evidence="2">
    <location>
        <begin position="152"/>
        <end position="244"/>
    </location>
</feature>
<reference evidence="3 6" key="2">
    <citation type="submission" date="2020-10" db="EMBL/GenBank/DDBJ databases">
        <title>Genome sequences of Pseudomonas isolates.</title>
        <authorList>
            <person name="Wessels L."/>
            <person name="Reich F."/>
            <person name="Hammerl J."/>
        </authorList>
    </citation>
    <scope>NUCLEOTIDE SEQUENCE [LARGE SCALE GENOMIC DNA]</scope>
    <source>
        <strain evidence="3 6">20-MO00624-0</strain>
    </source>
</reference>
<evidence type="ECO:0000259" key="2">
    <source>
        <dbReference type="Pfam" id="PF12395"/>
    </source>
</evidence>
<dbReference type="RefSeq" id="WP_010796431.1">
    <property type="nucleotide sequence ID" value="NZ_CP069262.1"/>
</dbReference>
<dbReference type="AlphaFoldDB" id="A0A2X2D591"/>
<protein>
    <submittedName>
        <fullName evidence="3">DUF1835 domain-containing protein</fullName>
    </submittedName>
    <submittedName>
        <fullName evidence="4">Protein of uncharacterized function</fullName>
    </submittedName>
</protein>
<keyword evidence="6" id="KW-1185">Reference proteome</keyword>
<dbReference type="Proteomes" id="UP000626180">
    <property type="component" value="Unassembled WGS sequence"/>
</dbReference>
<gene>
    <name evidence="3" type="ORF">IRZ65_12735</name>
    <name evidence="4" type="ORF">NCTC11842_04695</name>
</gene>